<proteinExistence type="predicted"/>
<comment type="caution">
    <text evidence="1">The sequence shown here is derived from an EMBL/GenBank/DDBJ whole genome shotgun (WGS) entry which is preliminary data.</text>
</comment>
<organism evidence="1">
    <name type="scientific">marine sediment metagenome</name>
    <dbReference type="NCBI Taxonomy" id="412755"/>
    <lineage>
        <taxon>unclassified sequences</taxon>
        <taxon>metagenomes</taxon>
        <taxon>ecological metagenomes</taxon>
    </lineage>
</organism>
<sequence>ALYYMYLVGSPWKYLNQTTDLIAYGYLRHVTGHIYKKHGLISLDTQIGVHHQDKIVNHILEDIGC</sequence>
<gene>
    <name evidence="1" type="ORF">LCGC14_1596450</name>
</gene>
<protein>
    <submittedName>
        <fullName evidence="1">Uncharacterized protein</fullName>
    </submittedName>
</protein>
<dbReference type="EMBL" id="LAZR01012745">
    <property type="protein sequence ID" value="KKM25303.1"/>
    <property type="molecule type" value="Genomic_DNA"/>
</dbReference>
<name>A0A0F9KT39_9ZZZZ</name>
<reference evidence="1" key="1">
    <citation type="journal article" date="2015" name="Nature">
        <title>Complex archaea that bridge the gap between prokaryotes and eukaryotes.</title>
        <authorList>
            <person name="Spang A."/>
            <person name="Saw J.H."/>
            <person name="Jorgensen S.L."/>
            <person name="Zaremba-Niedzwiedzka K."/>
            <person name="Martijn J."/>
            <person name="Lind A.E."/>
            <person name="van Eijk R."/>
            <person name="Schleper C."/>
            <person name="Guy L."/>
            <person name="Ettema T.J."/>
        </authorList>
    </citation>
    <scope>NUCLEOTIDE SEQUENCE</scope>
</reference>
<dbReference type="AlphaFoldDB" id="A0A0F9KT39"/>
<evidence type="ECO:0000313" key="1">
    <source>
        <dbReference type="EMBL" id="KKM25303.1"/>
    </source>
</evidence>
<accession>A0A0F9KT39</accession>
<feature type="non-terminal residue" evidence="1">
    <location>
        <position position="1"/>
    </location>
</feature>